<dbReference type="EMBL" id="PDUD01000010">
    <property type="protein sequence ID" value="PHN07425.1"/>
    <property type="molecule type" value="Genomic_DNA"/>
</dbReference>
<name>A0A2D0NG14_FLAN2</name>
<reference evidence="5 6" key="1">
    <citation type="submission" date="2017-10" db="EMBL/GenBank/DDBJ databases">
        <title>The draft genome sequence of Lewinella nigricans NBRC 102662.</title>
        <authorList>
            <person name="Wang K."/>
        </authorList>
    </citation>
    <scope>NUCLEOTIDE SEQUENCE [LARGE SCALE GENOMIC DNA]</scope>
    <source>
        <strain evidence="5 6">NBRC 102662</strain>
    </source>
</reference>
<proteinExistence type="predicted"/>
<dbReference type="PANTHER" id="PTHR43280">
    <property type="entry name" value="ARAC-FAMILY TRANSCRIPTIONAL REGULATOR"/>
    <property type="match status" value="1"/>
</dbReference>
<evidence type="ECO:0000256" key="2">
    <source>
        <dbReference type="ARBA" id="ARBA00023125"/>
    </source>
</evidence>
<dbReference type="Gene3D" id="3.40.50.10610">
    <property type="entry name" value="ABC-type transport auxiliary lipoprotein component"/>
    <property type="match status" value="1"/>
</dbReference>
<dbReference type="InterPro" id="IPR019734">
    <property type="entry name" value="TPR_rpt"/>
</dbReference>
<dbReference type="SMART" id="SM00342">
    <property type="entry name" value="HTH_ARAC"/>
    <property type="match status" value="1"/>
</dbReference>
<evidence type="ECO:0000256" key="3">
    <source>
        <dbReference type="ARBA" id="ARBA00023163"/>
    </source>
</evidence>
<dbReference type="SUPFAM" id="SSF48452">
    <property type="entry name" value="TPR-like"/>
    <property type="match status" value="1"/>
</dbReference>
<dbReference type="PANTHER" id="PTHR43280:SF2">
    <property type="entry name" value="HTH-TYPE TRANSCRIPTIONAL REGULATOR EXSA"/>
    <property type="match status" value="1"/>
</dbReference>
<dbReference type="OrthoDB" id="9779074at2"/>
<dbReference type="Gene3D" id="1.25.40.10">
    <property type="entry name" value="Tetratricopeptide repeat domain"/>
    <property type="match status" value="1"/>
</dbReference>
<dbReference type="InterPro" id="IPR018060">
    <property type="entry name" value="HTH_AraC"/>
</dbReference>
<dbReference type="GO" id="GO:0003700">
    <property type="term" value="F:DNA-binding transcription factor activity"/>
    <property type="evidence" value="ECO:0007669"/>
    <property type="project" value="InterPro"/>
</dbReference>
<dbReference type="InterPro" id="IPR009057">
    <property type="entry name" value="Homeodomain-like_sf"/>
</dbReference>
<keyword evidence="1" id="KW-0805">Transcription regulation</keyword>
<evidence type="ECO:0000313" key="5">
    <source>
        <dbReference type="EMBL" id="PHN07425.1"/>
    </source>
</evidence>
<organism evidence="5 6">
    <name type="scientific">Flavilitoribacter nigricans (strain ATCC 23147 / DSM 23189 / NBRC 102662 / NCIMB 1420 / SS-2)</name>
    <name type="common">Lewinella nigricans</name>
    <dbReference type="NCBI Taxonomy" id="1122177"/>
    <lineage>
        <taxon>Bacteria</taxon>
        <taxon>Pseudomonadati</taxon>
        <taxon>Bacteroidota</taxon>
        <taxon>Saprospiria</taxon>
        <taxon>Saprospirales</taxon>
        <taxon>Lewinellaceae</taxon>
        <taxon>Flavilitoribacter</taxon>
    </lineage>
</organism>
<comment type="caution">
    <text evidence="5">The sequence shown here is derived from an EMBL/GenBank/DDBJ whole genome shotgun (WGS) entry which is preliminary data.</text>
</comment>
<protein>
    <recommendedName>
        <fullName evidence="4">HTH araC/xylS-type domain-containing protein</fullName>
    </recommendedName>
</protein>
<evidence type="ECO:0000313" key="6">
    <source>
        <dbReference type="Proteomes" id="UP000223913"/>
    </source>
</evidence>
<gene>
    <name evidence="5" type="ORF">CRP01_07290</name>
</gene>
<dbReference type="Pfam" id="PF12833">
    <property type="entry name" value="HTH_18"/>
    <property type="match status" value="1"/>
</dbReference>
<dbReference type="GO" id="GO:0043565">
    <property type="term" value="F:sequence-specific DNA binding"/>
    <property type="evidence" value="ECO:0007669"/>
    <property type="project" value="InterPro"/>
</dbReference>
<accession>A0A2D0NG14</accession>
<dbReference type="InterPro" id="IPR011990">
    <property type="entry name" value="TPR-like_helical_dom_sf"/>
</dbReference>
<evidence type="ECO:0000259" key="4">
    <source>
        <dbReference type="PROSITE" id="PS01124"/>
    </source>
</evidence>
<feature type="domain" description="HTH araC/xylS-type" evidence="4">
    <location>
        <begin position="476"/>
        <end position="584"/>
    </location>
</feature>
<dbReference type="SUPFAM" id="SSF46689">
    <property type="entry name" value="Homeodomain-like"/>
    <property type="match status" value="1"/>
</dbReference>
<keyword evidence="2" id="KW-0238">DNA-binding</keyword>
<dbReference type="Gene3D" id="1.10.10.60">
    <property type="entry name" value="Homeodomain-like"/>
    <property type="match status" value="2"/>
</dbReference>
<dbReference type="SMART" id="SM00028">
    <property type="entry name" value="TPR"/>
    <property type="match status" value="3"/>
</dbReference>
<dbReference type="Proteomes" id="UP000223913">
    <property type="component" value="Unassembled WGS sequence"/>
</dbReference>
<sequence length="589" mass="67530">MQEQEKSVAVLPFVNISSDRDNEYFSDGITEEIINALTRVKGLKVTARTSSFVFKGKHIDVRRIGEQLGVRTLLEGSVRRFRNRVRIAAQLIRAADGFRLWTKSFDREMVDIFDLQDEISLLIAEQIREHFGHLDIQDQLVQAPTQDIEAYQLYLKGRSFQLQWSNVNYPRAIEYYEKSIQLDARNPLPYYGLIRCHAYLTSWNITPLAEGRRQTAQYLQIVSQLKNDWPDYYLAAATCSILLDWDVAQGMEQLDKTLAIQPNHSEVLEAKAGLLITQGRFAEALECIDRALVVNPLSANHIFMKGNILFFAGDHTTSNEYMDRVQELDPNWQLALQVKAANLILLKEPDALNSLLEKHRDKSFAPYYQLLYDRYHGIDRSPVADSPELDGGFRPWRVYFDLYAGKKEAVMQQLREGIAGRHGRFFTLFHDPFLAPLRDDPAFAALEKTAFGDMPNQTSTPPPAEDVPKMDEEEIARYRQLLSELLAGEYPYLDPALSLKDLAEMLSLHPNKLSWFLNEQIGKNFNEYINGFRLEAFCEKAKDPSNAHLTILGLAYESGFNSKTVFNAFFKKHMGRTPSAWLNAQKQAR</sequence>
<keyword evidence="6" id="KW-1185">Reference proteome</keyword>
<keyword evidence="3" id="KW-0804">Transcription</keyword>
<dbReference type="AlphaFoldDB" id="A0A2D0NG14"/>
<dbReference type="PROSITE" id="PS01124">
    <property type="entry name" value="HTH_ARAC_FAMILY_2"/>
    <property type="match status" value="1"/>
</dbReference>
<dbReference type="RefSeq" id="WP_099149354.1">
    <property type="nucleotide sequence ID" value="NZ_PDUD01000010.1"/>
</dbReference>
<evidence type="ECO:0000256" key="1">
    <source>
        <dbReference type="ARBA" id="ARBA00023015"/>
    </source>
</evidence>